<dbReference type="InterPro" id="IPR036938">
    <property type="entry name" value="PAP2/HPO_sf"/>
</dbReference>
<dbReference type="KEGG" id="prz:GZH47_02715"/>
<feature type="transmembrane region" description="Helical" evidence="1">
    <location>
        <begin position="77"/>
        <end position="97"/>
    </location>
</feature>
<dbReference type="GO" id="GO:0016020">
    <property type="term" value="C:membrane"/>
    <property type="evidence" value="ECO:0007669"/>
    <property type="project" value="UniProtKB-SubCell"/>
</dbReference>
<keyword evidence="1" id="KW-0812">Transmembrane</keyword>
<evidence type="ECO:0000313" key="3">
    <source>
        <dbReference type="EMBL" id="QHW29849.1"/>
    </source>
</evidence>
<organism evidence="3 4">
    <name type="scientific">Paenibacillus rhizovicinus</name>
    <dbReference type="NCBI Taxonomy" id="2704463"/>
    <lineage>
        <taxon>Bacteria</taxon>
        <taxon>Bacillati</taxon>
        <taxon>Bacillota</taxon>
        <taxon>Bacilli</taxon>
        <taxon>Bacillales</taxon>
        <taxon>Paenibacillaceae</taxon>
        <taxon>Paenibacillus</taxon>
    </lineage>
</organism>
<protein>
    <submittedName>
        <fullName evidence="3">Phosphatase PAP2 family protein</fullName>
    </submittedName>
</protein>
<evidence type="ECO:0000259" key="2">
    <source>
        <dbReference type="Pfam" id="PF14378"/>
    </source>
</evidence>
<keyword evidence="1" id="KW-0472">Membrane</keyword>
<name>A0A6C0NUG4_9BACL</name>
<dbReference type="AlphaFoldDB" id="A0A6C0NUG4"/>
<evidence type="ECO:0000313" key="4">
    <source>
        <dbReference type="Proteomes" id="UP000479114"/>
    </source>
</evidence>
<dbReference type="InterPro" id="IPR026841">
    <property type="entry name" value="Aur1/Ipt1"/>
</dbReference>
<accession>A0A6C0NUG4</accession>
<evidence type="ECO:0000256" key="1">
    <source>
        <dbReference type="SAM" id="Phobius"/>
    </source>
</evidence>
<gene>
    <name evidence="3" type="ORF">GZH47_02715</name>
</gene>
<proteinExistence type="predicted"/>
<keyword evidence="1" id="KW-1133">Transmembrane helix</keyword>
<feature type="transmembrane region" description="Helical" evidence="1">
    <location>
        <begin position="48"/>
        <end position="70"/>
    </location>
</feature>
<feature type="transmembrane region" description="Helical" evidence="1">
    <location>
        <begin position="124"/>
        <end position="142"/>
    </location>
</feature>
<feature type="domain" description="Inositolphosphotransferase Aur1/Ipt1" evidence="2">
    <location>
        <begin position="33"/>
        <end position="181"/>
    </location>
</feature>
<dbReference type="Gene3D" id="1.20.144.10">
    <property type="entry name" value="Phosphatidic acid phosphatase type 2/haloperoxidase"/>
    <property type="match status" value="1"/>
</dbReference>
<dbReference type="RefSeq" id="WP_162638418.1">
    <property type="nucleotide sequence ID" value="NZ_CP048286.1"/>
</dbReference>
<keyword evidence="4" id="KW-1185">Reference proteome</keyword>
<reference evidence="3 4" key="1">
    <citation type="submission" date="2020-02" db="EMBL/GenBank/DDBJ databases">
        <title>Paenibacillus sp. nov., isolated from rhizosphere soil of tomato.</title>
        <authorList>
            <person name="Weon H.-Y."/>
            <person name="Lee S.A."/>
        </authorList>
    </citation>
    <scope>NUCLEOTIDE SEQUENCE [LARGE SCALE GENOMIC DNA]</scope>
    <source>
        <strain evidence="3 4">14171R-81</strain>
    </source>
</reference>
<sequence length="210" mass="24047">MKLLRKQAPLLWLLSIPLISLLYALQDHKKPVEHVLSTHFDRITPFVPVFSVFYFFWYPFLLLVLALVFWKSSTAYYRSLAAVCIGILLANIVFLVYPTHVPRPTLGKGWNYFVPITYKLDEPYNGFPSIHVITSYVLLRAAGILSKRVRFAVAAMAWLIILSTMFIKQHVIADVVSGIAIGEFVFRLTGKFARAKERERPLSRETNTNA</sequence>
<dbReference type="EMBL" id="CP048286">
    <property type="protein sequence ID" value="QHW29849.1"/>
    <property type="molecule type" value="Genomic_DNA"/>
</dbReference>
<dbReference type="SUPFAM" id="SSF48317">
    <property type="entry name" value="Acid phosphatase/Vanadium-dependent haloperoxidase"/>
    <property type="match status" value="1"/>
</dbReference>
<dbReference type="Proteomes" id="UP000479114">
    <property type="component" value="Chromosome"/>
</dbReference>
<dbReference type="Pfam" id="PF14378">
    <property type="entry name" value="PAP2_3"/>
    <property type="match status" value="1"/>
</dbReference>
<feature type="transmembrane region" description="Helical" evidence="1">
    <location>
        <begin position="149"/>
        <end position="166"/>
    </location>
</feature>